<organism evidence="1 2">
    <name type="scientific">Flavonifractor plautii</name>
    <name type="common">Fusobacterium plautii</name>
    <dbReference type="NCBI Taxonomy" id="292800"/>
    <lineage>
        <taxon>Bacteria</taxon>
        <taxon>Bacillati</taxon>
        <taxon>Bacillota</taxon>
        <taxon>Clostridia</taxon>
        <taxon>Eubacteriales</taxon>
        <taxon>Oscillospiraceae</taxon>
        <taxon>Flavonifractor</taxon>
    </lineage>
</organism>
<dbReference type="EMBL" id="CYZT01000458">
    <property type="protein sequence ID" value="CUP70638.1"/>
    <property type="molecule type" value="Genomic_DNA"/>
</dbReference>
<proteinExistence type="predicted"/>
<accession>A0A174QI24</accession>
<dbReference type="Proteomes" id="UP000095746">
    <property type="component" value="Unassembled WGS sequence"/>
</dbReference>
<dbReference type="AlphaFoldDB" id="A0A174QI24"/>
<protein>
    <submittedName>
        <fullName evidence="1">Uncharacterized protein</fullName>
    </submittedName>
</protein>
<evidence type="ECO:0000313" key="2">
    <source>
        <dbReference type="Proteomes" id="UP000095746"/>
    </source>
</evidence>
<reference evidence="1 2" key="1">
    <citation type="submission" date="2015-09" db="EMBL/GenBank/DDBJ databases">
        <authorList>
            <consortium name="Pathogen Informatics"/>
        </authorList>
    </citation>
    <scope>NUCLEOTIDE SEQUENCE [LARGE SCALE GENOMIC DNA]</scope>
    <source>
        <strain evidence="1 2">2789STDY5608854</strain>
    </source>
</reference>
<gene>
    <name evidence="1" type="ORF">ERS852411_03487</name>
</gene>
<name>A0A174QI24_FLAPL</name>
<sequence length="160" mass="17744">MICFGWRVETASSPTVALPALLLSHSTKKAPPPWMGMVRSMMSFICSKGSRSNSLRSMSSMSLARHSSSLRRGVTLGWGMLLSTWLSIISAHRLRTWGVSFFRAVQTMGRMRLQPWYSSSRPSILDSSGSYAALARPSLSCHSRSRSLSLFFIVWAPPIS</sequence>
<evidence type="ECO:0000313" key="1">
    <source>
        <dbReference type="EMBL" id="CUP70638.1"/>
    </source>
</evidence>